<reference evidence="4" key="1">
    <citation type="submission" date="2020-08" db="EMBL/GenBank/DDBJ databases">
        <title>Genome public.</title>
        <authorList>
            <person name="Liu C."/>
            <person name="Sun Q."/>
        </authorList>
    </citation>
    <scope>NUCLEOTIDE SEQUENCE</scope>
    <source>
        <strain evidence="4">BX1005</strain>
    </source>
</reference>
<dbReference type="SUPFAM" id="SSF51445">
    <property type="entry name" value="(Trans)glycosidases"/>
    <property type="match status" value="1"/>
</dbReference>
<dbReference type="Proteomes" id="UP000606720">
    <property type="component" value="Unassembled WGS sequence"/>
</dbReference>
<dbReference type="InterPro" id="IPR003343">
    <property type="entry name" value="Big_2"/>
</dbReference>
<dbReference type="PROSITE" id="PS51175">
    <property type="entry name" value="CBM6"/>
    <property type="match status" value="2"/>
</dbReference>
<evidence type="ECO:0000256" key="2">
    <source>
        <dbReference type="SAM" id="SignalP"/>
    </source>
</evidence>
<dbReference type="Gene3D" id="2.60.40.1080">
    <property type="match status" value="1"/>
</dbReference>
<evidence type="ECO:0000259" key="3">
    <source>
        <dbReference type="PROSITE" id="PS51175"/>
    </source>
</evidence>
<dbReference type="Gene3D" id="1.20.1270.90">
    <property type="entry name" value="AF1782-like"/>
    <property type="match status" value="1"/>
</dbReference>
<evidence type="ECO:0000256" key="1">
    <source>
        <dbReference type="SAM" id="MobiDB-lite"/>
    </source>
</evidence>
<dbReference type="InterPro" id="IPR036116">
    <property type="entry name" value="FN3_sf"/>
</dbReference>
<protein>
    <submittedName>
        <fullName evidence="4">Ig-like domain-containing protein</fullName>
    </submittedName>
</protein>
<feature type="region of interest" description="Disordered" evidence="1">
    <location>
        <begin position="1337"/>
        <end position="1373"/>
    </location>
</feature>
<name>A0A923LNG0_9FIRM</name>
<dbReference type="SUPFAM" id="SSF49265">
    <property type="entry name" value="Fibronectin type III"/>
    <property type="match status" value="1"/>
</dbReference>
<sequence length="1591" mass="173357">MKAKVFKRVLSLTLAASLMVIPIPQNVKAEVTVPDPYYEFTFDEGVTDNKVENEGTKTGVTAEIKGSAAGLGVMEDEVRGNHVLNLPGGSTNGAEEGRLVLPDDMFSDVTDAGFAFSFWINIDGNASQYSRIFSGTVNGQNSDAGGGSWNAPEFAFVAGSESASDLGSGQGGYHTSVYLPDRSAQLKLVWSKQFSRNTWQHVTISVSPTSYDVYLDGESVPITYDRNSNQSAILGTLFADGAKVLKQYKYCAIGSSVYQTDKDLKAKLDEFRFYNTALTKEQAKTAYDSYAVRDSVVESLRSKVAEAKEKSISFYTKESYEVLSDAIAEGEEGIENPVTEANVNRLISNIDTALAGLVYYTGITADTAFSLEQLANETAEAKGLLAGGGLSAESETALEQAITAADAALAAENDQKAVDEALIAIRKAVGEKSYGSTLHFDADPKNSKSEVFHGSTGFLYGVSEVGVPSADLIKAIQPKILVQKAADGQQHPSGDGYRLTPYLEECGVENIQIYLQDYYLEWPYESNGIDDYNTKAGQIVTKMLDGKSDEEIAKYSFVIFNEPDGIWYNNKVDQMCNDWLTIYTTIKDICPDAKVAGPNFSVYNSSAYRKFFSFCKTNNCLPEYITWHELQKDKLTSFASHCKEVKEMVATYYAGSTIEPVIFVNETVNFDDVGNPGALVNWLSIFDEEDVYASLPYWGLANSMNELAADTNKPNGAWWVYKWYAQMTGNKTPLTLENIGNPSAYGRLYGLTSVDDDAQMVYSLFGGQAGKQTVSIENLTSTKTFEGADMVHVKIYSTKYTGHHGFADEIPMEYEGNLPLSGDNLIFTIKDAELMDAYFAIITPATSDKVTAISAYEKNYEQTYEAEDAELIGNATAYTKANGGDLARSNRAEVGNMNTENDGVKFTVDVPQDGRYRMNIYYSSQAPQVDALTLDYVATGGQNRAVGALSTHTLSIDGGTPQEIVYDSTVKWGYYNYKTVYVDLTAGTHTVQLMYKGESQNGKNVNSMLCALLDKIDLVYEPDTAKVIIVEPEEFTASQSGYKLAYSETYSGAGAAVGSGALEFYVSVPRDGYYAVGTKGNGTAVLKKNRIHYANDAKAESAVTVDQMKLLDLTIGNENSGMVYLTAGINGMSVEGKDLTLDQITFTEVTEATEGNSITIEAEDCQLSGQDAGDTYTYLPGSAAVPKVITNAYASNEKAVEGFRCGKNNTLSFTVTVPEAGDYKLSVTYANDEPAPVMKKQDGGSYVHPYNTDLVERYAQIAVNGTTPQTVYFKNTLCWDSYKNTVIDVTLKKGSNTIVVSNDNSYKFSALQDDFTPRFDKFVIAPATTTKMKLPAYIPDTKGDIPQPTPPDTSQGNQNTGNTTGNTTDTAKDTTSEVTLNAAAFLTDNAGLPTGNKEESKNSVFAALSARVTKAAKTSNKIKWNKVKDADGYVVFGGKCNIGKQKNKFKVLTIIKGNSTTSYTHKSLKKGTYYKYIVQAYKVTDGKIQILSTSKTIHSATTGGKYGNVKSLTLNKKNVKLKKGGKFTLRVTEKKTTKNMMRHRAAAFESSNTKIATVNSKGVVKAKKKGSCNIYIYAQNGIYKKIKVTVK</sequence>
<dbReference type="Gene3D" id="2.60.40.10">
    <property type="entry name" value="Immunoglobulins"/>
    <property type="match status" value="1"/>
</dbReference>
<dbReference type="InterPro" id="IPR005084">
    <property type="entry name" value="CBM6"/>
</dbReference>
<dbReference type="Gene3D" id="2.60.120.260">
    <property type="entry name" value="Galactose-binding domain-like"/>
    <property type="match status" value="2"/>
</dbReference>
<dbReference type="SUPFAM" id="SSF49899">
    <property type="entry name" value="Concanavalin A-like lectins/glucanases"/>
    <property type="match status" value="1"/>
</dbReference>
<accession>A0A923LNG0</accession>
<dbReference type="InterPro" id="IPR013320">
    <property type="entry name" value="ConA-like_dom_sf"/>
</dbReference>
<feature type="domain" description="CBM6" evidence="3">
    <location>
        <begin position="1158"/>
        <end position="1325"/>
    </location>
</feature>
<dbReference type="CDD" id="cd04081">
    <property type="entry name" value="CBM35_galactosidase-like"/>
    <property type="match status" value="1"/>
</dbReference>
<dbReference type="InterPro" id="IPR008979">
    <property type="entry name" value="Galactose-bd-like_sf"/>
</dbReference>
<dbReference type="SUPFAM" id="SSF49373">
    <property type="entry name" value="Invasin/intimin cell-adhesion fragments"/>
    <property type="match status" value="1"/>
</dbReference>
<comment type="caution">
    <text evidence="4">The sequence shown here is derived from an EMBL/GenBank/DDBJ whole genome shotgun (WGS) entry which is preliminary data.</text>
</comment>
<dbReference type="Pfam" id="PF13385">
    <property type="entry name" value="Laminin_G_3"/>
    <property type="match status" value="1"/>
</dbReference>
<dbReference type="Pfam" id="PF02368">
    <property type="entry name" value="Big_2"/>
    <property type="match status" value="1"/>
</dbReference>
<evidence type="ECO:0000313" key="4">
    <source>
        <dbReference type="EMBL" id="MBC5713041.1"/>
    </source>
</evidence>
<gene>
    <name evidence="4" type="ORF">H8S17_02250</name>
</gene>
<dbReference type="SMART" id="SM00635">
    <property type="entry name" value="BID_2"/>
    <property type="match status" value="1"/>
</dbReference>
<feature type="signal peptide" evidence="2">
    <location>
        <begin position="1"/>
        <end position="29"/>
    </location>
</feature>
<feature type="chain" id="PRO_5037112293" evidence="2">
    <location>
        <begin position="30"/>
        <end position="1591"/>
    </location>
</feature>
<dbReference type="GO" id="GO:0030246">
    <property type="term" value="F:carbohydrate binding"/>
    <property type="evidence" value="ECO:0007669"/>
    <property type="project" value="InterPro"/>
</dbReference>
<dbReference type="InterPro" id="IPR013783">
    <property type="entry name" value="Ig-like_fold"/>
</dbReference>
<dbReference type="InterPro" id="IPR008964">
    <property type="entry name" value="Invasin/intimin_cell_adhesion"/>
</dbReference>
<dbReference type="Gene3D" id="3.20.20.80">
    <property type="entry name" value="Glycosidases"/>
    <property type="match status" value="1"/>
</dbReference>
<dbReference type="EMBL" id="JACOPH010000001">
    <property type="protein sequence ID" value="MBC5713041.1"/>
    <property type="molecule type" value="Genomic_DNA"/>
</dbReference>
<keyword evidence="5" id="KW-1185">Reference proteome</keyword>
<dbReference type="SUPFAM" id="SSF49785">
    <property type="entry name" value="Galactose-binding domain-like"/>
    <property type="match status" value="2"/>
</dbReference>
<feature type="domain" description="CBM6" evidence="3">
    <location>
        <begin position="862"/>
        <end position="1011"/>
    </location>
</feature>
<organism evidence="4 5">
    <name type="scientific">Roseburia zhanii</name>
    <dbReference type="NCBI Taxonomy" id="2763064"/>
    <lineage>
        <taxon>Bacteria</taxon>
        <taxon>Bacillati</taxon>
        <taxon>Bacillota</taxon>
        <taxon>Clostridia</taxon>
        <taxon>Lachnospirales</taxon>
        <taxon>Lachnospiraceae</taxon>
        <taxon>Roseburia</taxon>
    </lineage>
</organism>
<feature type="compositionally biased region" description="Low complexity" evidence="1">
    <location>
        <begin position="1352"/>
        <end position="1369"/>
    </location>
</feature>
<proteinExistence type="predicted"/>
<dbReference type="RefSeq" id="WP_186866048.1">
    <property type="nucleotide sequence ID" value="NZ_JACOPH010000001.1"/>
</dbReference>
<keyword evidence="2" id="KW-0732">Signal</keyword>
<evidence type="ECO:0000313" key="5">
    <source>
        <dbReference type="Proteomes" id="UP000606720"/>
    </source>
</evidence>
<dbReference type="Gene3D" id="2.60.120.200">
    <property type="match status" value="1"/>
</dbReference>
<dbReference type="InterPro" id="IPR017853">
    <property type="entry name" value="GH"/>
</dbReference>